<protein>
    <submittedName>
        <fullName evidence="2">Casein kinase I isoform delta-like</fullName>
    </submittedName>
</protein>
<keyword evidence="2" id="KW-0418">Kinase</keyword>
<accession>A0A1J3HKV0</accession>
<proteinExistence type="inferred from homology"/>
<name>A0A1J3HKV0_NOCCA</name>
<dbReference type="Gene3D" id="1.10.510.10">
    <property type="entry name" value="Transferase(Phosphotransferase) domain 1"/>
    <property type="match status" value="1"/>
</dbReference>
<dbReference type="AlphaFoldDB" id="A0A1J3HKV0"/>
<gene>
    <name evidence="2" type="ORF">LE_TR19925_c1_g1_i1_g.63815</name>
</gene>
<keyword evidence="2" id="KW-0808">Transferase</keyword>
<reference evidence="2" key="1">
    <citation type="submission" date="2016-07" db="EMBL/GenBank/DDBJ databases">
        <title>De novo transcriptome assembly of four accessions of the metal hyperaccumulator plant Noccaea caerulescens.</title>
        <authorList>
            <person name="Blande D."/>
            <person name="Halimaa P."/>
            <person name="Tervahauta A.I."/>
            <person name="Aarts M.G."/>
            <person name="Karenlampi S.O."/>
        </authorList>
    </citation>
    <scope>NUCLEOTIDE SEQUENCE</scope>
</reference>
<comment type="similarity">
    <text evidence="1">Belongs to the protein kinase superfamily. CK1 Ser/Thr protein kinase family. Casein kinase I subfamily.</text>
</comment>
<dbReference type="EMBL" id="GEVL01008515">
    <property type="protein sequence ID" value="JAU68826.1"/>
    <property type="molecule type" value="Transcribed_RNA"/>
</dbReference>
<dbReference type="InterPro" id="IPR011009">
    <property type="entry name" value="Kinase-like_dom_sf"/>
</dbReference>
<evidence type="ECO:0000256" key="1">
    <source>
        <dbReference type="ARBA" id="ARBA00005926"/>
    </source>
</evidence>
<dbReference type="InterPro" id="IPR050235">
    <property type="entry name" value="CK1_Ser-Thr_kinase"/>
</dbReference>
<organism evidence="2">
    <name type="scientific">Noccaea caerulescens</name>
    <name type="common">Alpine penny-cress</name>
    <name type="synonym">Thlaspi caerulescens</name>
    <dbReference type="NCBI Taxonomy" id="107243"/>
    <lineage>
        <taxon>Eukaryota</taxon>
        <taxon>Viridiplantae</taxon>
        <taxon>Streptophyta</taxon>
        <taxon>Embryophyta</taxon>
        <taxon>Tracheophyta</taxon>
        <taxon>Spermatophyta</taxon>
        <taxon>Magnoliopsida</taxon>
        <taxon>eudicotyledons</taxon>
        <taxon>Gunneridae</taxon>
        <taxon>Pentapetalae</taxon>
        <taxon>rosids</taxon>
        <taxon>malvids</taxon>
        <taxon>Brassicales</taxon>
        <taxon>Brassicaceae</taxon>
        <taxon>Coluteocarpeae</taxon>
        <taxon>Noccaea</taxon>
    </lineage>
</organism>
<dbReference type="SUPFAM" id="SSF56112">
    <property type="entry name" value="Protein kinase-like (PK-like)"/>
    <property type="match status" value="1"/>
</dbReference>
<sequence length="119" mass="14593">MESIGYVVMYFLRGMLPWQGLKANNKRDKYERIKEKKLTTSIEVLCKGYPVEFTKYLSQCRNLRFDERPQYSVMKNMFKDLFQRNGYKYDYQYDWVILAEKKEKMEKKEERANNDIKEI</sequence>
<dbReference type="GO" id="GO:0016301">
    <property type="term" value="F:kinase activity"/>
    <property type="evidence" value="ECO:0007669"/>
    <property type="project" value="UniProtKB-KW"/>
</dbReference>
<dbReference type="PANTHER" id="PTHR11909">
    <property type="entry name" value="CASEIN KINASE-RELATED"/>
    <property type="match status" value="1"/>
</dbReference>
<evidence type="ECO:0000313" key="2">
    <source>
        <dbReference type="EMBL" id="JAU68826.1"/>
    </source>
</evidence>